<keyword evidence="3" id="KW-1185">Reference proteome</keyword>
<dbReference type="Gene3D" id="3.40.190.10">
    <property type="entry name" value="Periplasmic binding protein-like II"/>
    <property type="match status" value="1"/>
</dbReference>
<evidence type="ECO:0000313" key="2">
    <source>
        <dbReference type="EMBL" id="EFH13541.1"/>
    </source>
</evidence>
<dbReference type="CDD" id="cd07012">
    <property type="entry name" value="PBP2_Bug_TTT"/>
    <property type="match status" value="1"/>
</dbReference>
<dbReference type="EMBL" id="ADVL01000053">
    <property type="protein sequence ID" value="EFH13541.1"/>
    <property type="molecule type" value="Genomic_DNA"/>
</dbReference>
<dbReference type="SUPFAM" id="SSF53850">
    <property type="entry name" value="Periplasmic binding protein-like II"/>
    <property type="match status" value="1"/>
</dbReference>
<accession>D5RGM3</accession>
<dbReference type="AlphaFoldDB" id="D5RGM3"/>
<dbReference type="Pfam" id="PF03401">
    <property type="entry name" value="TctC"/>
    <property type="match status" value="1"/>
</dbReference>
<organism evidence="2 3">
    <name type="scientific">Pseudoroseomonas cervicalis ATCC 49957</name>
    <dbReference type="NCBI Taxonomy" id="525371"/>
    <lineage>
        <taxon>Bacteria</taxon>
        <taxon>Pseudomonadati</taxon>
        <taxon>Pseudomonadota</taxon>
        <taxon>Alphaproteobacteria</taxon>
        <taxon>Acetobacterales</taxon>
        <taxon>Roseomonadaceae</taxon>
        <taxon>Roseomonas</taxon>
    </lineage>
</organism>
<evidence type="ECO:0008006" key="4">
    <source>
        <dbReference type="Google" id="ProtNLM"/>
    </source>
</evidence>
<dbReference type="PANTHER" id="PTHR42928">
    <property type="entry name" value="TRICARBOXYLATE-BINDING PROTEIN"/>
    <property type="match status" value="1"/>
</dbReference>
<dbReference type="InterPro" id="IPR005064">
    <property type="entry name" value="BUG"/>
</dbReference>
<proteinExistence type="inferred from homology"/>
<dbReference type="RefSeq" id="WP_007005483.1">
    <property type="nucleotide sequence ID" value="NZ_GG770783.1"/>
</dbReference>
<name>D5RGM3_9PROT</name>
<dbReference type="HOGENOM" id="CLU_045683_0_2_5"/>
<sequence length="341" mass="35900">MTTTKNPNLLGRRGFAGAAAGLAMAPLLGGLSRPALGNTAAAAWPDRPVRMVVPFGAGGAVDTLARSFGQRFPEFANGQPLVIENRSGAGGMVAGAYVTGQPADGYTLMMADIGANAIGKLLNRQLSYDPMTGFTPIMHGANLHAALVANPQVPQKTVAELIEAARAKPDSLVYASAGVGNGSHLFMALLERQAKISMVHIPYRSGSETALAVMRNETQFCFPTLSSVLGMVRGGQLRVIAMGGGPCPQAPEAPLLRDTIPGFDVAIWYGVAAPPGMNPALADRINEVFNRIAALPEVRRGVEENQAGSIVAGPRQQFAEFLKREHDRWAPVIQEGGIRVE</sequence>
<evidence type="ECO:0000313" key="3">
    <source>
        <dbReference type="Proteomes" id="UP000005324"/>
    </source>
</evidence>
<comment type="caution">
    <text evidence="2">The sequence shown here is derived from an EMBL/GenBank/DDBJ whole genome shotgun (WGS) entry which is preliminary data.</text>
</comment>
<dbReference type="InterPro" id="IPR006311">
    <property type="entry name" value="TAT_signal"/>
</dbReference>
<dbReference type="Gene3D" id="3.40.190.150">
    <property type="entry name" value="Bordetella uptake gene, domain 1"/>
    <property type="match status" value="1"/>
</dbReference>
<dbReference type="PIRSF" id="PIRSF017082">
    <property type="entry name" value="YflP"/>
    <property type="match status" value="1"/>
</dbReference>
<gene>
    <name evidence="2" type="ORF">HMPREF0731_0232</name>
</gene>
<reference evidence="2 3" key="1">
    <citation type="submission" date="2010-04" db="EMBL/GenBank/DDBJ databases">
        <authorList>
            <person name="Qin X."/>
            <person name="Bachman B."/>
            <person name="Battles P."/>
            <person name="Bell A."/>
            <person name="Bess C."/>
            <person name="Bickham C."/>
            <person name="Chaboub L."/>
            <person name="Chen D."/>
            <person name="Coyle M."/>
            <person name="Deiros D.R."/>
            <person name="Dinh H."/>
            <person name="Forbes L."/>
            <person name="Fowler G."/>
            <person name="Francisco L."/>
            <person name="Fu Q."/>
            <person name="Gubbala S."/>
            <person name="Hale W."/>
            <person name="Han Y."/>
            <person name="Hemphill L."/>
            <person name="Highlander S.K."/>
            <person name="Hirani K."/>
            <person name="Hogues M."/>
            <person name="Jackson L."/>
            <person name="Jakkamsetti A."/>
            <person name="Javaid M."/>
            <person name="Jiang H."/>
            <person name="Korchina V."/>
            <person name="Kovar C."/>
            <person name="Lara F."/>
            <person name="Lee S."/>
            <person name="Mata R."/>
            <person name="Mathew T."/>
            <person name="Moen C."/>
            <person name="Morales K."/>
            <person name="Munidasa M."/>
            <person name="Nazareth L."/>
            <person name="Ngo R."/>
            <person name="Nguyen L."/>
            <person name="Okwuonu G."/>
            <person name="Ongeri F."/>
            <person name="Patil S."/>
            <person name="Petrosino J."/>
            <person name="Pham C."/>
            <person name="Pham P."/>
            <person name="Pu L.-L."/>
            <person name="Puazo M."/>
            <person name="Raj R."/>
            <person name="Reid J."/>
            <person name="Rouhana J."/>
            <person name="Saada N."/>
            <person name="Shang Y."/>
            <person name="Simmons D."/>
            <person name="Thornton R."/>
            <person name="Warren J."/>
            <person name="Weissenberger G."/>
            <person name="Zhang J."/>
            <person name="Zhang L."/>
            <person name="Zhou C."/>
            <person name="Zhu D."/>
            <person name="Muzny D."/>
            <person name="Worley K."/>
            <person name="Gibbs R."/>
        </authorList>
    </citation>
    <scope>NUCLEOTIDE SEQUENCE [LARGE SCALE GENOMIC DNA]</scope>
    <source>
        <strain evidence="2 3">ATCC 49957</strain>
    </source>
</reference>
<dbReference type="Proteomes" id="UP000005324">
    <property type="component" value="Unassembled WGS sequence"/>
</dbReference>
<comment type="similarity">
    <text evidence="1">Belongs to the UPF0065 (bug) family.</text>
</comment>
<dbReference type="PROSITE" id="PS51318">
    <property type="entry name" value="TAT"/>
    <property type="match status" value="1"/>
</dbReference>
<dbReference type="InterPro" id="IPR042100">
    <property type="entry name" value="Bug_dom1"/>
</dbReference>
<protein>
    <recommendedName>
        <fullName evidence="4">Tat pathway signal sequence domain protein</fullName>
    </recommendedName>
</protein>
<dbReference type="PANTHER" id="PTHR42928:SF5">
    <property type="entry name" value="BLR1237 PROTEIN"/>
    <property type="match status" value="1"/>
</dbReference>
<evidence type="ECO:0000256" key="1">
    <source>
        <dbReference type="ARBA" id="ARBA00006987"/>
    </source>
</evidence>